<evidence type="ECO:0000313" key="2">
    <source>
        <dbReference type="Proteomes" id="UP000559653"/>
    </source>
</evidence>
<protein>
    <submittedName>
        <fullName evidence="1">Uncharacterized protein</fullName>
    </submittedName>
</protein>
<reference evidence="1 2" key="1">
    <citation type="journal article" date="2020" name="Appl. Environ. Microbiol.">
        <title>Genomic Characteristics of a Novel Species of Ammonia-Oxidizing Archaea from the Jiulong River Estuary.</title>
        <authorList>
            <person name="Zou D."/>
            <person name="Wan R."/>
            <person name="Han L."/>
            <person name="Xu M.N."/>
            <person name="Liu Y."/>
            <person name="Liu H."/>
            <person name="Kao S.J."/>
            <person name="Li M."/>
        </authorList>
    </citation>
    <scope>NUCLEOTIDE SEQUENCE [LARGE SCALE GENOMIC DNA]</scope>
    <source>
        <strain evidence="1">W1bin1</strain>
    </source>
</reference>
<dbReference type="EMBL" id="JACEMZ010000001">
    <property type="protein sequence ID" value="MBA4451712.1"/>
    <property type="molecule type" value="Genomic_DNA"/>
</dbReference>
<name>A0AC60VWC6_9ARCH</name>
<gene>
    <name evidence="1" type="ORF">H2B03_00825</name>
</gene>
<comment type="caution">
    <text evidence="1">The sequence shown here is derived from an EMBL/GenBank/DDBJ whole genome shotgun (WGS) entry which is preliminary data.</text>
</comment>
<proteinExistence type="predicted"/>
<organism evidence="1 2">
    <name type="scientific">Candidatus Nitrosomaritimum aestuariumsis</name>
    <dbReference type="NCBI Taxonomy" id="3342354"/>
    <lineage>
        <taxon>Archaea</taxon>
        <taxon>Nitrososphaerota</taxon>
        <taxon>Nitrososphaeria</taxon>
        <taxon>Nitrosopumilales</taxon>
        <taxon>Nitrosopumilaceae</taxon>
        <taxon>Candidatus Nitrosomaritimum</taxon>
    </lineage>
</organism>
<sequence length="181" mass="19904">MNPKIFVIAAIAILIGIIGVIFVSTSTSDTFDEGSTQEIQSQVEPINIELDSVEILQVSERAAVIEIKFKLDNPNSRSVIAQQLKYSLYASSGSEEYKISAGEIGKRPEGMVDGSNYYTLLSNNSIILKDKITLKSPGNSPELMSILESSNPSWRVEGDVFFNLSSMTSGQENEIHFESFK</sequence>
<dbReference type="Proteomes" id="UP000559653">
    <property type="component" value="Unassembled WGS sequence"/>
</dbReference>
<accession>A0AC60VWC6</accession>
<evidence type="ECO:0000313" key="1">
    <source>
        <dbReference type="EMBL" id="MBA4451712.1"/>
    </source>
</evidence>